<proteinExistence type="predicted"/>
<gene>
    <name evidence="2" type="ORF">BST63_33285</name>
    <name evidence="1" type="ORF">BSZ18_34495</name>
</gene>
<reference evidence="3 4" key="1">
    <citation type="submission" date="2017-03" db="EMBL/GenBank/DDBJ databases">
        <title>Whole genome sequences of fourteen strains of Bradyrhizobium canariense and one strain of Bradyrhizobium japonicum isolated from Lupinus (Papilionoideae: Genisteae) species in Algeria.</title>
        <authorList>
            <person name="Crovadore J."/>
            <person name="Chekireb D."/>
            <person name="Brachmann A."/>
            <person name="Chablais R."/>
            <person name="Cochard B."/>
            <person name="Lefort F."/>
        </authorList>
    </citation>
    <scope>NUCLEOTIDE SEQUENCE [LARGE SCALE GENOMIC DNA]</scope>
    <source>
        <strain evidence="1 3">UBMA195</strain>
        <strain evidence="2 4">UBMAN05</strain>
    </source>
</reference>
<protein>
    <submittedName>
        <fullName evidence="1">Uncharacterized protein</fullName>
    </submittedName>
</protein>
<accession>A0A1X3GFW1</accession>
<name>A0A1X3GFW1_9BRAD</name>
<dbReference type="Proteomes" id="UP000193553">
    <property type="component" value="Unassembled WGS sequence"/>
</dbReference>
<dbReference type="EMBL" id="NAFK01000176">
    <property type="protein sequence ID" value="OSJ21824.1"/>
    <property type="molecule type" value="Genomic_DNA"/>
</dbReference>
<dbReference type="AlphaFoldDB" id="A0A1X3GFW1"/>
<dbReference type="EMBL" id="NAFI01000188">
    <property type="protein sequence ID" value="OSJ02818.1"/>
    <property type="molecule type" value="Genomic_DNA"/>
</dbReference>
<dbReference type="RefSeq" id="WP_085361969.1">
    <property type="nucleotide sequence ID" value="NZ_NAFD01000177.1"/>
</dbReference>
<organism evidence="1 3">
    <name type="scientific">Bradyrhizobium canariense</name>
    <dbReference type="NCBI Taxonomy" id="255045"/>
    <lineage>
        <taxon>Bacteria</taxon>
        <taxon>Pseudomonadati</taxon>
        <taxon>Pseudomonadota</taxon>
        <taxon>Alphaproteobacteria</taxon>
        <taxon>Hyphomicrobiales</taxon>
        <taxon>Nitrobacteraceae</taxon>
        <taxon>Bradyrhizobium</taxon>
    </lineage>
</organism>
<evidence type="ECO:0000313" key="2">
    <source>
        <dbReference type="EMBL" id="OSJ21824.1"/>
    </source>
</evidence>
<keyword evidence="4" id="KW-1185">Reference proteome</keyword>
<sequence length="102" mass="11387">MSKDTFSVGGEAMPSAILTIANLTDKQTGRLNRDVYQALVRREAMRTFGSTAPRYLRQAAKLYRDHVALQVTAWRQRHGLTVATSLVSAYGDPQDGLRRSTF</sequence>
<evidence type="ECO:0000313" key="3">
    <source>
        <dbReference type="Proteomes" id="UP000193553"/>
    </source>
</evidence>
<evidence type="ECO:0000313" key="4">
    <source>
        <dbReference type="Proteomes" id="UP000193884"/>
    </source>
</evidence>
<dbReference type="OrthoDB" id="8237109at2"/>
<dbReference type="Proteomes" id="UP000193884">
    <property type="component" value="Unassembled WGS sequence"/>
</dbReference>
<evidence type="ECO:0000313" key="1">
    <source>
        <dbReference type="EMBL" id="OSJ02818.1"/>
    </source>
</evidence>
<comment type="caution">
    <text evidence="1">The sequence shown here is derived from an EMBL/GenBank/DDBJ whole genome shotgun (WGS) entry which is preliminary data.</text>
</comment>